<dbReference type="GO" id="GO:0016887">
    <property type="term" value="F:ATP hydrolysis activity"/>
    <property type="evidence" value="ECO:0007669"/>
    <property type="project" value="InterPro"/>
</dbReference>
<dbReference type="SUPFAM" id="SSF52540">
    <property type="entry name" value="P-loop containing nucleoside triphosphate hydrolases"/>
    <property type="match status" value="1"/>
</dbReference>
<evidence type="ECO:0000259" key="1">
    <source>
        <dbReference type="PROSITE" id="PS50893"/>
    </source>
</evidence>
<accession>A0A146GC43</accession>
<feature type="domain" description="ABC transporter" evidence="1">
    <location>
        <begin position="23"/>
        <end position="242"/>
    </location>
</feature>
<comment type="caution">
    <text evidence="2">The sequence shown here is derived from an EMBL/GenBank/DDBJ whole genome shotgun (WGS) entry which is preliminary data.</text>
</comment>
<dbReference type="PROSITE" id="PS50893">
    <property type="entry name" value="ABC_TRANSPORTER_2"/>
    <property type="match status" value="1"/>
</dbReference>
<dbReference type="InterPro" id="IPR003439">
    <property type="entry name" value="ABC_transporter-like_ATP-bd"/>
</dbReference>
<gene>
    <name evidence="2" type="ORF">TSACC_22552</name>
</gene>
<dbReference type="GO" id="GO:0022857">
    <property type="term" value="F:transmembrane transporter activity"/>
    <property type="evidence" value="ECO:0007669"/>
    <property type="project" value="TreeGrafter"/>
</dbReference>
<dbReference type="Gene3D" id="3.40.50.300">
    <property type="entry name" value="P-loop containing nucleotide triphosphate hydrolases"/>
    <property type="match status" value="1"/>
</dbReference>
<keyword evidence="3" id="KW-1185">Reference proteome</keyword>
<keyword evidence="2" id="KW-0449">Lipoprotein</keyword>
<protein>
    <submittedName>
        <fullName evidence="2">Putative ABC transport system ATP-binding protein/lipoprotein-releasing system ATP-binding protein</fullName>
    </submittedName>
</protein>
<sequence>MGLFLQAVFPRRKGDYVLKPLALACRQITCHRPAWNGAGPASVHDVTASFTFGEFCAITGPDGSGKGLLMNVLGLMEQPDHGAVAVGEYDASTLALEEMRQLRNEAFGFLFNHPCLLPSFSVAENVAMPLFRICGGEAKGVRARTLEVLEFCGIEHLESALAGRLDFSQRRTVALARALAHDPDILLILSPSASEDLLQLARRAAVELNRCVVWAGGEEQLQHHAHRLIQMDRGRILSDYRQ</sequence>
<dbReference type="PANTHER" id="PTHR24220">
    <property type="entry name" value="IMPORT ATP-BINDING PROTEIN"/>
    <property type="match status" value="1"/>
</dbReference>
<reference evidence="3" key="1">
    <citation type="journal article" date="2017" name="Genome Announc.">
        <title>Draft Genome Sequence of Terrimicrobium sacchariphilum NM-5T, a Facultative Anaerobic Soil Bacterium of the Class Spartobacteria.</title>
        <authorList>
            <person name="Qiu Y.L."/>
            <person name="Tourlousse D.M."/>
            <person name="Matsuura N."/>
            <person name="Ohashi A."/>
            <person name="Sekiguchi Y."/>
        </authorList>
    </citation>
    <scope>NUCLEOTIDE SEQUENCE [LARGE SCALE GENOMIC DNA]</scope>
    <source>
        <strain evidence="3">NM-5</strain>
    </source>
</reference>
<dbReference type="GO" id="GO:0005524">
    <property type="term" value="F:ATP binding"/>
    <property type="evidence" value="ECO:0007669"/>
    <property type="project" value="UniProtKB-KW"/>
</dbReference>
<evidence type="ECO:0000313" key="3">
    <source>
        <dbReference type="Proteomes" id="UP000076023"/>
    </source>
</evidence>
<dbReference type="Proteomes" id="UP000076023">
    <property type="component" value="Unassembled WGS sequence"/>
</dbReference>
<keyword evidence="2" id="KW-0067">ATP-binding</keyword>
<dbReference type="GO" id="GO:0005886">
    <property type="term" value="C:plasma membrane"/>
    <property type="evidence" value="ECO:0007669"/>
    <property type="project" value="TreeGrafter"/>
</dbReference>
<dbReference type="InterPro" id="IPR015854">
    <property type="entry name" value="ABC_transpr_LolD-like"/>
</dbReference>
<evidence type="ECO:0000313" key="2">
    <source>
        <dbReference type="EMBL" id="GAT34128.1"/>
    </source>
</evidence>
<dbReference type="InParanoid" id="A0A146GC43"/>
<name>A0A146GC43_TERSA</name>
<dbReference type="STRING" id="690879.TSACC_22552"/>
<proteinExistence type="predicted"/>
<dbReference type="AlphaFoldDB" id="A0A146GC43"/>
<keyword evidence="2" id="KW-0547">Nucleotide-binding</keyword>
<dbReference type="Pfam" id="PF00005">
    <property type="entry name" value="ABC_tran"/>
    <property type="match status" value="1"/>
</dbReference>
<dbReference type="EMBL" id="BDCO01000002">
    <property type="protein sequence ID" value="GAT34128.1"/>
    <property type="molecule type" value="Genomic_DNA"/>
</dbReference>
<organism evidence="2 3">
    <name type="scientific">Terrimicrobium sacchariphilum</name>
    <dbReference type="NCBI Taxonomy" id="690879"/>
    <lineage>
        <taxon>Bacteria</taxon>
        <taxon>Pseudomonadati</taxon>
        <taxon>Verrucomicrobiota</taxon>
        <taxon>Terrimicrobiia</taxon>
        <taxon>Terrimicrobiales</taxon>
        <taxon>Terrimicrobiaceae</taxon>
        <taxon>Terrimicrobium</taxon>
    </lineage>
</organism>
<dbReference type="PANTHER" id="PTHR24220:SF470">
    <property type="entry name" value="CELL DIVISION ATP-BINDING PROTEIN FTSE"/>
    <property type="match status" value="1"/>
</dbReference>
<dbReference type="InterPro" id="IPR027417">
    <property type="entry name" value="P-loop_NTPase"/>
</dbReference>